<organism evidence="2 3">
    <name type="scientific">Pseudomonas phage Psa21</name>
    <dbReference type="NCBI Taxonomy" id="2530023"/>
    <lineage>
        <taxon>Viruses</taxon>
        <taxon>Duplodnaviria</taxon>
        <taxon>Heunggongvirae</taxon>
        <taxon>Uroviricota</taxon>
        <taxon>Caudoviricetes</taxon>
        <taxon>Chimalliviridae</taxon>
        <taxon>Tepukevirus</taxon>
        <taxon>Tepukevirus Psa21</taxon>
    </lineage>
</organism>
<feature type="domain" description="Divergent DnaB-like ATPase" evidence="1">
    <location>
        <begin position="154"/>
        <end position="505"/>
    </location>
</feature>
<keyword evidence="2" id="KW-0547">Nucleotide-binding</keyword>
<keyword evidence="3" id="KW-1185">Reference proteome</keyword>
<evidence type="ECO:0000313" key="3">
    <source>
        <dbReference type="Proteomes" id="UP000294134"/>
    </source>
</evidence>
<name>A0A481W5B4_9CAUD</name>
<dbReference type="Gene3D" id="3.40.50.300">
    <property type="entry name" value="P-loop containing nucleotide triphosphate hydrolases"/>
    <property type="match status" value="1"/>
</dbReference>
<evidence type="ECO:0000313" key="2">
    <source>
        <dbReference type="EMBL" id="QBJ02695.1"/>
    </source>
</evidence>
<dbReference type="Pfam" id="PF20307">
    <property type="entry name" value="divDNAB"/>
    <property type="match status" value="1"/>
</dbReference>
<dbReference type="InterPro" id="IPR027417">
    <property type="entry name" value="P-loop_NTPase"/>
</dbReference>
<protein>
    <submittedName>
        <fullName evidence="2">Putative helicase</fullName>
    </submittedName>
</protein>
<dbReference type="InterPro" id="IPR046881">
    <property type="entry name" value="divDNAB"/>
</dbReference>
<dbReference type="GO" id="GO:0004386">
    <property type="term" value="F:helicase activity"/>
    <property type="evidence" value="ECO:0007669"/>
    <property type="project" value="UniProtKB-KW"/>
</dbReference>
<sequence length="510" mass="57664">MSTHKQLLVSCITLLCLEHREDSPASASTELISDVIETIQVKETSIDSDHGRQTFLELRRLVVDLNCKTPTEFPSMMEVLQNVQVCAREESYLFEAVASAVNEVFPDGLSIMQRINEKRNVLRAHLNDTKISQIMKEYSHKLLFNATGSINSISLIREMQGKLDPFVQARAEAKHPAEIGTVDFDDPDLVAKYFEAVKETMSIEGAFKTGWKGLNRMFGKLGALRRGEFILGGGLQHNFKTGFALTVFSHICLFNKPFMRDKNKKPLCLFVTLENELSDNLLILYKYLMENETGEAVDESLIDPVLATQYISARLQESGFKVLITRFDPTDFTIAGFTNWLDGLQAQGYEIQYLCVDYLNMLPKTGLDAKVAGDDIRLLFRRMRNYTAPRGITFFSPHQLSSDALQLMRENTEDFVKIVANRGYYDGCRRLGQEPDLELIFHIVKVAGKSYFTIQRGKHRNTVTGEADQYCVLPFAPVGTIPWDIDKEADFSLRQLPGMSGEAGDEVWSI</sequence>
<reference evidence="2 3" key="1">
    <citation type="submission" date="2019-02" db="EMBL/GenBank/DDBJ databases">
        <authorList>
            <person name="Frampton R.A."/>
            <person name="Wojtus J.K."/>
            <person name="Fineran P.C."/>
            <person name="Hendrickson H.L."/>
        </authorList>
    </citation>
    <scope>NUCLEOTIDE SEQUENCE [LARGE SCALE GENOMIC DNA]</scope>
</reference>
<proteinExistence type="predicted"/>
<keyword evidence="2" id="KW-0067">ATP-binding</keyword>
<accession>A0A481W5B4</accession>
<dbReference type="EMBL" id="MK552327">
    <property type="protein sequence ID" value="QBJ02695.1"/>
    <property type="molecule type" value="Genomic_DNA"/>
</dbReference>
<evidence type="ECO:0000259" key="1">
    <source>
        <dbReference type="Pfam" id="PF20307"/>
    </source>
</evidence>
<keyword evidence="2" id="KW-0347">Helicase</keyword>
<gene>
    <name evidence="2" type="ORF">PSA21_168</name>
</gene>
<keyword evidence="2" id="KW-0378">Hydrolase</keyword>
<dbReference type="Proteomes" id="UP000294134">
    <property type="component" value="Segment"/>
</dbReference>